<evidence type="ECO:0000256" key="1">
    <source>
        <dbReference type="ARBA" id="ARBA00007553"/>
    </source>
</evidence>
<dbReference type="SUPFAM" id="SSF55846">
    <property type="entry name" value="N-acetylmuramoyl-L-alanine amidase-like"/>
    <property type="match status" value="1"/>
</dbReference>
<dbReference type="InterPro" id="IPR013207">
    <property type="entry name" value="LGFP"/>
</dbReference>
<dbReference type="GO" id="GO:0008270">
    <property type="term" value="F:zinc ion binding"/>
    <property type="evidence" value="ECO:0007669"/>
    <property type="project" value="InterPro"/>
</dbReference>
<dbReference type="Pfam" id="PF08310">
    <property type="entry name" value="LGFP"/>
    <property type="match status" value="1"/>
</dbReference>
<dbReference type="InterPro" id="IPR036505">
    <property type="entry name" value="Amidase/PGRP_sf"/>
</dbReference>
<dbReference type="InterPro" id="IPR002502">
    <property type="entry name" value="Amidase_domain"/>
</dbReference>
<dbReference type="SMART" id="SM00701">
    <property type="entry name" value="PGRP"/>
    <property type="match status" value="1"/>
</dbReference>
<dbReference type="AlphaFoldDB" id="A0A7I7Y5V9"/>
<dbReference type="Pfam" id="PF01510">
    <property type="entry name" value="Amidase_2"/>
    <property type="match status" value="1"/>
</dbReference>
<dbReference type="InterPro" id="IPR006619">
    <property type="entry name" value="PGRP_domain_met/bac"/>
</dbReference>
<keyword evidence="4" id="KW-1185">Reference proteome</keyword>
<proteinExistence type="inferred from homology"/>
<evidence type="ECO:0000259" key="2">
    <source>
        <dbReference type="SMART" id="SM00701"/>
    </source>
</evidence>
<dbReference type="PANTHER" id="PTHR11022">
    <property type="entry name" value="PEPTIDOGLYCAN RECOGNITION PROTEIN"/>
    <property type="match status" value="1"/>
</dbReference>
<accession>A0A7I7Y5V9</accession>
<organism evidence="3 4">
    <name type="scientific">Mycolicibacterium confluentis</name>
    <dbReference type="NCBI Taxonomy" id="28047"/>
    <lineage>
        <taxon>Bacteria</taxon>
        <taxon>Bacillati</taxon>
        <taxon>Actinomycetota</taxon>
        <taxon>Actinomycetes</taxon>
        <taxon>Mycobacteriales</taxon>
        <taxon>Mycobacteriaceae</taxon>
        <taxon>Mycolicibacterium</taxon>
    </lineage>
</organism>
<dbReference type="InterPro" id="IPR015510">
    <property type="entry name" value="PGRP"/>
</dbReference>
<dbReference type="Proteomes" id="UP000466931">
    <property type="component" value="Chromosome"/>
</dbReference>
<dbReference type="GO" id="GO:0008745">
    <property type="term" value="F:N-acetylmuramoyl-L-alanine amidase activity"/>
    <property type="evidence" value="ECO:0007669"/>
    <property type="project" value="InterPro"/>
</dbReference>
<dbReference type="CDD" id="cd06583">
    <property type="entry name" value="PGRP"/>
    <property type="match status" value="1"/>
</dbReference>
<sequence length="538" mass="56745">MPRRFGRRPPPALLLTAIAATAVIMPWALDDTPAQNGPSAADTRLAEQPLDGLGGGESIREVSQATPFSMVAITGDNLAGTSARIRAKRGDGSWGPWYSAEALRTTESDDAPGASPGTDPVFVGNTTAVQIAVTRPKDAPVTTAPPKHEDLGYRPASTERSLGQNLSAILISPPQAPVDVQWTPPTAAMTPGQPPPIISRAQWGAAPTGRCGNPVYDDGVRAGIVHHTAGSNDYAPEDSAAIVRAVWAYHTETLGWCDIAYNAMVDKYGQVFEGRAGGLDRPVEGSHTGGFNRNTFGVAMLGEFSVDRPTDAQLGAVGRLLGWRLGLDHVDPRGTVVLTSAGGEFTHFGRGSMPTLPTIFTHRDVGNTECPGAAALAAMDTIRDLAARFSQPAGPVTLEDRLRGGAIFAKWQKLGGPDSILGAPTSPEASAEGDIRYATFERGAMYWSPSSGAAPVTGAIYAAWGSLGYERGRLGLPTSGEIHEPLWIKQNFQHGTLNFDRETGLVTRVVDGVAQQLPPPLVDSQPVQLERFTPISVG</sequence>
<evidence type="ECO:0000313" key="4">
    <source>
        <dbReference type="Proteomes" id="UP000466931"/>
    </source>
</evidence>
<gene>
    <name evidence="3" type="ORF">MCNF_52790</name>
</gene>
<comment type="similarity">
    <text evidence="1">Belongs to the N-acetylmuramoyl-L-alanine amidase 2 family.</text>
</comment>
<feature type="domain" description="Peptidoglycan recognition protein family" evidence="2">
    <location>
        <begin position="195"/>
        <end position="343"/>
    </location>
</feature>
<dbReference type="PANTHER" id="PTHR11022:SF41">
    <property type="entry name" value="PEPTIDOGLYCAN-RECOGNITION PROTEIN LC-RELATED"/>
    <property type="match status" value="1"/>
</dbReference>
<dbReference type="EMBL" id="AP022612">
    <property type="protein sequence ID" value="BBZ36674.1"/>
    <property type="molecule type" value="Genomic_DNA"/>
</dbReference>
<reference evidence="3" key="1">
    <citation type="journal article" date="2019" name="Emerg. Microbes Infect.">
        <title>Comprehensive subspecies identification of 175 nontuberculous mycobacteria species based on 7547 genomic profiles.</title>
        <authorList>
            <person name="Matsumoto Y."/>
            <person name="Kinjo T."/>
            <person name="Motooka D."/>
            <person name="Nabeya D."/>
            <person name="Jung N."/>
            <person name="Uechi K."/>
            <person name="Horii T."/>
            <person name="Iida T."/>
            <person name="Fujita J."/>
            <person name="Nakamura S."/>
        </authorList>
    </citation>
    <scope>NUCLEOTIDE SEQUENCE [LARGE SCALE GENOMIC DNA]</scope>
    <source>
        <strain evidence="3">JCM 13671</strain>
    </source>
</reference>
<name>A0A7I7Y5V9_9MYCO</name>
<dbReference type="GO" id="GO:0009253">
    <property type="term" value="P:peptidoglycan catabolic process"/>
    <property type="evidence" value="ECO:0007669"/>
    <property type="project" value="InterPro"/>
</dbReference>
<protein>
    <submittedName>
        <fullName evidence="3">N-acetylmuramoyl-L-alanine amidase</fullName>
    </submittedName>
</protein>
<evidence type="ECO:0000313" key="3">
    <source>
        <dbReference type="EMBL" id="BBZ36674.1"/>
    </source>
</evidence>
<reference evidence="3" key="2">
    <citation type="submission" date="2020-02" db="EMBL/GenBank/DDBJ databases">
        <authorList>
            <person name="Matsumoto Y."/>
            <person name="Motooka D."/>
            <person name="Nakamura S."/>
        </authorList>
    </citation>
    <scope>NUCLEOTIDE SEQUENCE</scope>
    <source>
        <strain evidence="3">JCM 13671</strain>
    </source>
</reference>
<dbReference type="Gene3D" id="3.40.80.10">
    <property type="entry name" value="Peptidoglycan recognition protein-like"/>
    <property type="match status" value="1"/>
</dbReference>